<evidence type="ECO:0000256" key="1">
    <source>
        <dbReference type="SAM" id="MobiDB-lite"/>
    </source>
</evidence>
<evidence type="ECO:0000313" key="2">
    <source>
        <dbReference type="EMBL" id="CAK86103.1"/>
    </source>
</evidence>
<feature type="region of interest" description="Disordered" evidence="1">
    <location>
        <begin position="1"/>
        <end position="47"/>
    </location>
</feature>
<dbReference type="OMA" id="INCRSQY"/>
<gene>
    <name evidence="2" type="ORF">GSPATT00019796001</name>
</gene>
<keyword evidence="3" id="KW-1185">Reference proteome</keyword>
<dbReference type="EMBL" id="CT868563">
    <property type="protein sequence ID" value="CAK86103.1"/>
    <property type="molecule type" value="Genomic_DNA"/>
</dbReference>
<feature type="compositionally biased region" description="Polar residues" evidence="1">
    <location>
        <begin position="32"/>
        <end position="47"/>
    </location>
</feature>
<dbReference type="InParanoid" id="A0DST6"/>
<accession>A0DST6</accession>
<organism evidence="2 3">
    <name type="scientific">Paramecium tetraurelia</name>
    <dbReference type="NCBI Taxonomy" id="5888"/>
    <lineage>
        <taxon>Eukaryota</taxon>
        <taxon>Sar</taxon>
        <taxon>Alveolata</taxon>
        <taxon>Ciliophora</taxon>
        <taxon>Intramacronucleata</taxon>
        <taxon>Oligohymenophorea</taxon>
        <taxon>Peniculida</taxon>
        <taxon>Parameciidae</taxon>
        <taxon>Paramecium</taxon>
    </lineage>
</organism>
<protein>
    <submittedName>
        <fullName evidence="2">Uncharacterized protein</fullName>
    </submittedName>
</protein>
<reference evidence="2 3" key="1">
    <citation type="journal article" date="2006" name="Nature">
        <title>Global trends of whole-genome duplications revealed by the ciliate Paramecium tetraurelia.</title>
        <authorList>
            <consortium name="Genoscope"/>
            <person name="Aury J.-M."/>
            <person name="Jaillon O."/>
            <person name="Duret L."/>
            <person name="Noel B."/>
            <person name="Jubin C."/>
            <person name="Porcel B.M."/>
            <person name="Segurens B."/>
            <person name="Daubin V."/>
            <person name="Anthouard V."/>
            <person name="Aiach N."/>
            <person name="Arnaiz O."/>
            <person name="Billaut A."/>
            <person name="Beisson J."/>
            <person name="Blanc I."/>
            <person name="Bouhouche K."/>
            <person name="Camara F."/>
            <person name="Duharcourt S."/>
            <person name="Guigo R."/>
            <person name="Gogendeau D."/>
            <person name="Katinka M."/>
            <person name="Keller A.-M."/>
            <person name="Kissmehl R."/>
            <person name="Klotz C."/>
            <person name="Koll F."/>
            <person name="Le Moue A."/>
            <person name="Lepere C."/>
            <person name="Malinsky S."/>
            <person name="Nowacki M."/>
            <person name="Nowak J.K."/>
            <person name="Plattner H."/>
            <person name="Poulain J."/>
            <person name="Ruiz F."/>
            <person name="Serrano V."/>
            <person name="Zagulski M."/>
            <person name="Dessen P."/>
            <person name="Betermier M."/>
            <person name="Weissenbach J."/>
            <person name="Scarpelli C."/>
            <person name="Schachter V."/>
            <person name="Sperling L."/>
            <person name="Meyer E."/>
            <person name="Cohen J."/>
            <person name="Wincker P."/>
        </authorList>
    </citation>
    <scope>NUCLEOTIDE SEQUENCE [LARGE SCALE GENOMIC DNA]</scope>
    <source>
        <strain evidence="2 3">Stock d4-2</strain>
    </source>
</reference>
<dbReference type="Proteomes" id="UP000000600">
    <property type="component" value="Unassembled WGS sequence"/>
</dbReference>
<dbReference type="KEGG" id="ptm:GSPATT00019796001"/>
<proteinExistence type="predicted"/>
<feature type="compositionally biased region" description="Low complexity" evidence="1">
    <location>
        <begin position="16"/>
        <end position="30"/>
    </location>
</feature>
<evidence type="ECO:0000313" key="3">
    <source>
        <dbReference type="Proteomes" id="UP000000600"/>
    </source>
</evidence>
<dbReference type="RefSeq" id="XP_001453500.1">
    <property type="nucleotide sequence ID" value="XM_001453463.1"/>
</dbReference>
<sequence length="124" mass="14457">MGSNSAKPPADAKYSQQELNQNQNQPQVQQPYMGSNQDPKNPNINCRSQYYSIKNSNLFKFKAIKKGKHYRNQCRTRKNRLNEVMVILYKQLDTAMGTFTKGLKAKNDIQEEINKAEERRVEQM</sequence>
<name>A0DST6_PARTE</name>
<dbReference type="AlphaFoldDB" id="A0DST6"/>
<dbReference type="GeneID" id="5039285"/>
<dbReference type="HOGENOM" id="CLU_2008356_0_0_1"/>